<keyword evidence="3" id="KW-1185">Reference proteome</keyword>
<feature type="region of interest" description="Disordered" evidence="1">
    <location>
        <begin position="1"/>
        <end position="26"/>
    </location>
</feature>
<feature type="compositionally biased region" description="Acidic residues" evidence="1">
    <location>
        <begin position="7"/>
        <end position="17"/>
    </location>
</feature>
<proteinExistence type="predicted"/>
<comment type="caution">
    <text evidence="2">The sequence shown here is derived from an EMBL/GenBank/DDBJ whole genome shotgun (WGS) entry which is preliminary data.</text>
</comment>
<evidence type="ECO:0000313" key="3">
    <source>
        <dbReference type="Proteomes" id="UP000765509"/>
    </source>
</evidence>
<protein>
    <submittedName>
        <fullName evidence="2">Uncharacterized protein</fullName>
    </submittedName>
</protein>
<name>A0A9Q3JLJ5_9BASI</name>
<sequence length="176" mass="20025">MEKEPDVEKDDIIEENSDDKSSIFSESSNDIENINATFDIMESYSHLPQLSNGQLDLSKIQDAQLMQTKINREKAYTAGALCSCFGKSFLKTCVTNSEDQLLPIDGIKLNSAINPMKELQIFETTAIFSHINRNLRITVAFFVMENFSSTLFKLGNDYLVIYGIELHNNNDRYFTI</sequence>
<gene>
    <name evidence="2" type="ORF">O181_103642</name>
</gene>
<accession>A0A9Q3JLJ5</accession>
<dbReference type="AlphaFoldDB" id="A0A9Q3JLJ5"/>
<reference evidence="2" key="1">
    <citation type="submission" date="2021-03" db="EMBL/GenBank/DDBJ databases">
        <title>Draft genome sequence of rust myrtle Austropuccinia psidii MF-1, a brazilian biotype.</title>
        <authorList>
            <person name="Quecine M.C."/>
            <person name="Pachon D.M.R."/>
            <person name="Bonatelli M.L."/>
            <person name="Correr F.H."/>
            <person name="Franceschini L.M."/>
            <person name="Leite T.F."/>
            <person name="Margarido G.R.A."/>
            <person name="Almeida C.A."/>
            <person name="Ferrarezi J.A."/>
            <person name="Labate C.A."/>
        </authorList>
    </citation>
    <scope>NUCLEOTIDE SEQUENCE</scope>
    <source>
        <strain evidence="2">MF-1</strain>
    </source>
</reference>
<evidence type="ECO:0000313" key="2">
    <source>
        <dbReference type="EMBL" id="MBW0563927.1"/>
    </source>
</evidence>
<dbReference type="EMBL" id="AVOT02075016">
    <property type="protein sequence ID" value="MBW0563927.1"/>
    <property type="molecule type" value="Genomic_DNA"/>
</dbReference>
<organism evidence="2 3">
    <name type="scientific">Austropuccinia psidii MF-1</name>
    <dbReference type="NCBI Taxonomy" id="1389203"/>
    <lineage>
        <taxon>Eukaryota</taxon>
        <taxon>Fungi</taxon>
        <taxon>Dikarya</taxon>
        <taxon>Basidiomycota</taxon>
        <taxon>Pucciniomycotina</taxon>
        <taxon>Pucciniomycetes</taxon>
        <taxon>Pucciniales</taxon>
        <taxon>Sphaerophragmiaceae</taxon>
        <taxon>Austropuccinia</taxon>
    </lineage>
</organism>
<evidence type="ECO:0000256" key="1">
    <source>
        <dbReference type="SAM" id="MobiDB-lite"/>
    </source>
</evidence>
<dbReference type="Proteomes" id="UP000765509">
    <property type="component" value="Unassembled WGS sequence"/>
</dbReference>